<accession>A0A2M7R5U5</accession>
<comment type="caution">
    <text evidence="1">The sequence shown here is derived from an EMBL/GenBank/DDBJ whole genome shotgun (WGS) entry which is preliminary data.</text>
</comment>
<dbReference type="EMBL" id="PFLW01000067">
    <property type="protein sequence ID" value="PIY88804.1"/>
    <property type="molecule type" value="Genomic_DNA"/>
</dbReference>
<protein>
    <submittedName>
        <fullName evidence="1">Uncharacterized protein</fullName>
    </submittedName>
</protein>
<evidence type="ECO:0000313" key="2">
    <source>
        <dbReference type="Proteomes" id="UP000230767"/>
    </source>
</evidence>
<dbReference type="AlphaFoldDB" id="A0A2M7R5U5"/>
<proteinExistence type="predicted"/>
<gene>
    <name evidence="1" type="ORF">COY73_02700</name>
</gene>
<name>A0A2M7R5U5_9BACT</name>
<reference evidence="2" key="1">
    <citation type="submission" date="2017-09" db="EMBL/GenBank/DDBJ databases">
        <title>Depth-based differentiation of microbial function through sediment-hosted aquifers and enrichment of novel symbionts in the deep terrestrial subsurface.</title>
        <authorList>
            <person name="Probst A.J."/>
            <person name="Ladd B."/>
            <person name="Jarett J.K."/>
            <person name="Geller-Mcgrath D.E."/>
            <person name="Sieber C.M.K."/>
            <person name="Emerson J.B."/>
            <person name="Anantharaman K."/>
            <person name="Thomas B.C."/>
            <person name="Malmstrom R."/>
            <person name="Stieglmeier M."/>
            <person name="Klingl A."/>
            <person name="Woyke T."/>
            <person name="Ryan C.M."/>
            <person name="Banfield J.F."/>
        </authorList>
    </citation>
    <scope>NUCLEOTIDE SEQUENCE [LARGE SCALE GENOMIC DNA]</scope>
</reference>
<evidence type="ECO:0000313" key="1">
    <source>
        <dbReference type="EMBL" id="PIY88804.1"/>
    </source>
</evidence>
<sequence>MEREENSFRSTLKVSLLFPNFYRKEVKKMDEKRKGELALAAVKANLRKQFSLRDIANIKRNLGNTVKEPEFVAVKATSAELLEISKILLNEIFEEQMKVIS</sequence>
<organism evidence="1 2">
    <name type="scientific">Candidatus Nealsonbacteria bacterium CG_4_10_14_0_8_um_filter_37_14</name>
    <dbReference type="NCBI Taxonomy" id="1974684"/>
    <lineage>
        <taxon>Bacteria</taxon>
        <taxon>Candidatus Nealsoniibacteriota</taxon>
    </lineage>
</organism>
<dbReference type="Proteomes" id="UP000230767">
    <property type="component" value="Unassembled WGS sequence"/>
</dbReference>